<dbReference type="InterPro" id="IPR008769">
    <property type="entry name" value="PhaF_PhaI"/>
</dbReference>
<dbReference type="Proteomes" id="UP000627781">
    <property type="component" value="Unassembled WGS sequence"/>
</dbReference>
<proteinExistence type="predicted"/>
<name>A0ABR8PRW5_9CLOT</name>
<feature type="coiled-coil region" evidence="1">
    <location>
        <begin position="38"/>
        <end position="103"/>
    </location>
</feature>
<comment type="caution">
    <text evidence="2">The sequence shown here is derived from an EMBL/GenBank/DDBJ whole genome shotgun (WGS) entry which is preliminary data.</text>
</comment>
<keyword evidence="3" id="KW-1185">Reference proteome</keyword>
<dbReference type="PANTHER" id="PTHR38664:SF1">
    <property type="entry name" value="SLR0058 PROTEIN"/>
    <property type="match status" value="1"/>
</dbReference>
<evidence type="ECO:0000313" key="2">
    <source>
        <dbReference type="EMBL" id="MBD7910920.1"/>
    </source>
</evidence>
<accession>A0ABR8PRW5</accession>
<organism evidence="2 3">
    <name type="scientific">Clostridium cibarium</name>
    <dbReference type="NCBI Taxonomy" id="2762247"/>
    <lineage>
        <taxon>Bacteria</taxon>
        <taxon>Bacillati</taxon>
        <taxon>Bacillota</taxon>
        <taxon>Clostridia</taxon>
        <taxon>Eubacteriales</taxon>
        <taxon>Clostridiaceae</taxon>
        <taxon>Clostridium</taxon>
    </lineage>
</organism>
<dbReference type="RefSeq" id="WP_143317505.1">
    <property type="nucleotide sequence ID" value="NZ_JACSRA010000007.1"/>
</dbReference>
<gene>
    <name evidence="2" type="ORF">H9661_06075</name>
</gene>
<sequence>MVNDAKKIFLAGVGAAAMTYEKASEVVSTLVEKGKLTVDEGKELSEELKREVKSSAEEVKEKVAEKIKPLTREDLRCILEEMNYATKSEILELQRRIEVLEQKNN</sequence>
<dbReference type="Pfam" id="PF05597">
    <property type="entry name" value="Phasin"/>
    <property type="match status" value="1"/>
</dbReference>
<dbReference type="PANTHER" id="PTHR38664">
    <property type="entry name" value="SLR0058 PROTEIN"/>
    <property type="match status" value="1"/>
</dbReference>
<dbReference type="EMBL" id="JACSRA010000007">
    <property type="protein sequence ID" value="MBD7910920.1"/>
    <property type="molecule type" value="Genomic_DNA"/>
</dbReference>
<protein>
    <submittedName>
        <fullName evidence="2">Phasin family protein</fullName>
    </submittedName>
</protein>
<keyword evidence="1" id="KW-0175">Coiled coil</keyword>
<evidence type="ECO:0000256" key="1">
    <source>
        <dbReference type="SAM" id="Coils"/>
    </source>
</evidence>
<evidence type="ECO:0000313" key="3">
    <source>
        <dbReference type="Proteomes" id="UP000627781"/>
    </source>
</evidence>
<reference evidence="2 3" key="1">
    <citation type="submission" date="2020-08" db="EMBL/GenBank/DDBJ databases">
        <title>A Genomic Blueprint of the Chicken Gut Microbiome.</title>
        <authorList>
            <person name="Gilroy R."/>
            <person name="Ravi A."/>
            <person name="Getino M."/>
            <person name="Pursley I."/>
            <person name="Horton D.L."/>
            <person name="Alikhan N.-F."/>
            <person name="Baker D."/>
            <person name="Gharbi K."/>
            <person name="Hall N."/>
            <person name="Watson M."/>
            <person name="Adriaenssens E.M."/>
            <person name="Foster-Nyarko E."/>
            <person name="Jarju S."/>
            <person name="Secka A."/>
            <person name="Antonio M."/>
            <person name="Oren A."/>
            <person name="Chaudhuri R."/>
            <person name="La Ragione R.M."/>
            <person name="Hildebrand F."/>
            <person name="Pallen M.J."/>
        </authorList>
    </citation>
    <scope>NUCLEOTIDE SEQUENCE [LARGE SCALE GENOMIC DNA]</scope>
    <source>
        <strain evidence="2 3">Sa3CVN1</strain>
    </source>
</reference>